<dbReference type="InterPro" id="IPR035965">
    <property type="entry name" value="PAS-like_dom_sf"/>
</dbReference>
<evidence type="ECO:0000259" key="19">
    <source>
        <dbReference type="PROSITE" id="PS50113"/>
    </source>
</evidence>
<dbReference type="Pfam" id="PF00512">
    <property type="entry name" value="HisKA"/>
    <property type="match status" value="1"/>
</dbReference>
<evidence type="ECO:0000259" key="21">
    <source>
        <dbReference type="PROSITE" id="PS50894"/>
    </source>
</evidence>
<dbReference type="InterPro" id="IPR001610">
    <property type="entry name" value="PAC"/>
</dbReference>
<dbReference type="PANTHER" id="PTHR45339:SF1">
    <property type="entry name" value="HYBRID SIGNAL TRANSDUCTION HISTIDINE KINASE J"/>
    <property type="match status" value="1"/>
</dbReference>
<keyword evidence="23" id="KW-1185">Reference proteome</keyword>
<dbReference type="InterPro" id="IPR013656">
    <property type="entry name" value="PAS_4"/>
</dbReference>
<dbReference type="SUPFAM" id="SSF47226">
    <property type="entry name" value="Histidine-containing phosphotransfer domain, HPT domain"/>
    <property type="match status" value="1"/>
</dbReference>
<dbReference type="InterPro" id="IPR042240">
    <property type="entry name" value="CHASE_sf"/>
</dbReference>
<dbReference type="EC" id="2.7.13.3" evidence="3"/>
<evidence type="ECO:0000256" key="2">
    <source>
        <dbReference type="ARBA" id="ARBA00004651"/>
    </source>
</evidence>
<dbReference type="Pfam" id="PF08448">
    <property type="entry name" value="PAS_4"/>
    <property type="match status" value="2"/>
</dbReference>
<dbReference type="Pfam" id="PF08447">
    <property type="entry name" value="PAS_3"/>
    <property type="match status" value="1"/>
</dbReference>
<comment type="subcellular location">
    <subcellularLocation>
        <location evidence="2">Cell membrane</location>
        <topology evidence="2">Multi-pass membrane protein</topology>
    </subcellularLocation>
</comment>
<dbReference type="CDD" id="cd00130">
    <property type="entry name" value="PAS"/>
    <property type="match status" value="4"/>
</dbReference>
<feature type="domain" description="PAC" evidence="19">
    <location>
        <begin position="414"/>
        <end position="468"/>
    </location>
</feature>
<feature type="modified residue" description="Phosphohistidine" evidence="14">
    <location>
        <position position="1461"/>
    </location>
</feature>
<dbReference type="InterPro" id="IPR000700">
    <property type="entry name" value="PAS-assoc_C"/>
</dbReference>
<dbReference type="InterPro" id="IPR006189">
    <property type="entry name" value="CHASE_dom"/>
</dbReference>
<evidence type="ECO:0000313" key="22">
    <source>
        <dbReference type="EMBL" id="BDU78519.1"/>
    </source>
</evidence>
<dbReference type="SMART" id="SM00086">
    <property type="entry name" value="PAC"/>
    <property type="match status" value="3"/>
</dbReference>
<dbReference type="InterPro" id="IPR003661">
    <property type="entry name" value="HisK_dim/P_dom"/>
</dbReference>
<comment type="catalytic activity">
    <reaction evidence="1">
        <text>ATP + protein L-histidine = ADP + protein N-phospho-L-histidine.</text>
        <dbReference type="EC" id="2.7.13.3"/>
    </reaction>
</comment>
<dbReference type="SMART" id="SM00388">
    <property type="entry name" value="HisKA"/>
    <property type="match status" value="1"/>
</dbReference>
<dbReference type="Pfam" id="PF03924">
    <property type="entry name" value="CHASE"/>
    <property type="match status" value="1"/>
</dbReference>
<evidence type="ECO:0000259" key="17">
    <source>
        <dbReference type="PROSITE" id="PS50110"/>
    </source>
</evidence>
<dbReference type="InterPro" id="IPR013655">
    <property type="entry name" value="PAS_fold_3"/>
</dbReference>
<feature type="modified residue" description="4-aspartylphosphate" evidence="15">
    <location>
        <position position="1164"/>
    </location>
</feature>
<dbReference type="FunFam" id="3.30.565.10:FF:000010">
    <property type="entry name" value="Sensor histidine kinase RcsC"/>
    <property type="match status" value="1"/>
</dbReference>
<dbReference type="InterPro" id="IPR036641">
    <property type="entry name" value="HPT_dom_sf"/>
</dbReference>
<feature type="domain" description="PAC" evidence="19">
    <location>
        <begin position="542"/>
        <end position="593"/>
    </location>
</feature>
<dbReference type="NCBIfam" id="TIGR00229">
    <property type="entry name" value="sensory_box"/>
    <property type="match status" value="3"/>
</dbReference>
<feature type="domain" description="Response regulatory" evidence="17">
    <location>
        <begin position="1264"/>
        <end position="1382"/>
    </location>
</feature>
<dbReference type="Pfam" id="PF13426">
    <property type="entry name" value="PAS_9"/>
    <property type="match status" value="1"/>
</dbReference>
<dbReference type="Gene3D" id="3.30.450.350">
    <property type="entry name" value="CHASE domain"/>
    <property type="match status" value="1"/>
</dbReference>
<keyword evidence="9" id="KW-0418">Kinase</keyword>
<evidence type="ECO:0000256" key="3">
    <source>
        <dbReference type="ARBA" id="ARBA00012438"/>
    </source>
</evidence>
<dbReference type="InterPro" id="IPR036890">
    <property type="entry name" value="HATPase_C_sf"/>
</dbReference>
<dbReference type="EMBL" id="AP027081">
    <property type="protein sequence ID" value="BDU78519.1"/>
    <property type="molecule type" value="Genomic_DNA"/>
</dbReference>
<evidence type="ECO:0000259" key="18">
    <source>
        <dbReference type="PROSITE" id="PS50112"/>
    </source>
</evidence>
<evidence type="ECO:0000256" key="13">
    <source>
        <dbReference type="ARBA" id="ARBA00023136"/>
    </source>
</evidence>
<keyword evidence="4" id="KW-1003">Cell membrane</keyword>
<dbReference type="SUPFAM" id="SSF52172">
    <property type="entry name" value="CheY-like"/>
    <property type="match status" value="2"/>
</dbReference>
<dbReference type="PROSITE" id="PS50112">
    <property type="entry name" value="PAS"/>
    <property type="match status" value="1"/>
</dbReference>
<dbReference type="PROSITE" id="PS50110">
    <property type="entry name" value="RESPONSE_REGULATORY"/>
    <property type="match status" value="2"/>
</dbReference>
<evidence type="ECO:0000256" key="12">
    <source>
        <dbReference type="ARBA" id="ARBA00023012"/>
    </source>
</evidence>
<dbReference type="PROSITE" id="PS50894">
    <property type="entry name" value="HPT"/>
    <property type="match status" value="1"/>
</dbReference>
<dbReference type="SMART" id="SM00448">
    <property type="entry name" value="REC"/>
    <property type="match status" value="2"/>
</dbReference>
<organism evidence="22 23">
    <name type="scientific">Mesoterricola sediminis</name>
    <dbReference type="NCBI Taxonomy" id="2927980"/>
    <lineage>
        <taxon>Bacteria</taxon>
        <taxon>Pseudomonadati</taxon>
        <taxon>Acidobacteriota</taxon>
        <taxon>Holophagae</taxon>
        <taxon>Holophagales</taxon>
        <taxon>Holophagaceae</taxon>
        <taxon>Mesoterricola</taxon>
    </lineage>
</organism>
<dbReference type="InterPro" id="IPR008207">
    <property type="entry name" value="Sig_transdc_His_kin_Hpt_dom"/>
</dbReference>
<evidence type="ECO:0000256" key="6">
    <source>
        <dbReference type="ARBA" id="ARBA00022679"/>
    </source>
</evidence>
<keyword evidence="10" id="KW-0067">ATP-binding</keyword>
<keyword evidence="13" id="KW-0472">Membrane</keyword>
<dbReference type="CDD" id="cd17546">
    <property type="entry name" value="REC_hyHK_CKI1_RcsC-like"/>
    <property type="match status" value="1"/>
</dbReference>
<evidence type="ECO:0000259" key="16">
    <source>
        <dbReference type="PROSITE" id="PS50109"/>
    </source>
</evidence>
<dbReference type="RefSeq" id="WP_316410725.1">
    <property type="nucleotide sequence ID" value="NZ_AP027081.1"/>
</dbReference>
<dbReference type="Pfam" id="PF01627">
    <property type="entry name" value="Hpt"/>
    <property type="match status" value="1"/>
</dbReference>
<accession>A0AA48GVE4</accession>
<reference evidence="22" key="1">
    <citation type="journal article" date="2023" name="Int. J. Syst. Evol. Microbiol.">
        <title>Mesoterricola silvestris gen. nov., sp. nov., Mesoterricola sediminis sp. nov., Geothrix oryzae sp. nov., Geothrix edaphica sp. nov., Geothrix rubra sp. nov., and Geothrix limicola sp. nov., six novel members of Acidobacteriota isolated from soils.</title>
        <authorList>
            <person name="Itoh H."/>
            <person name="Sugisawa Y."/>
            <person name="Mise K."/>
            <person name="Xu Z."/>
            <person name="Kuniyasu M."/>
            <person name="Ushijima N."/>
            <person name="Kawano K."/>
            <person name="Kobayashi E."/>
            <person name="Shiratori Y."/>
            <person name="Masuda Y."/>
            <person name="Senoo K."/>
        </authorList>
    </citation>
    <scope>NUCLEOTIDE SEQUENCE</scope>
    <source>
        <strain evidence="22">W786</strain>
    </source>
</reference>
<dbReference type="InterPro" id="IPR003594">
    <property type="entry name" value="HATPase_dom"/>
</dbReference>
<dbReference type="SMART" id="SM01079">
    <property type="entry name" value="CHASE"/>
    <property type="match status" value="1"/>
</dbReference>
<dbReference type="SUPFAM" id="SSF55874">
    <property type="entry name" value="ATPase domain of HSP90 chaperone/DNA topoisomerase II/histidine kinase"/>
    <property type="match status" value="1"/>
</dbReference>
<keyword evidence="11" id="KW-1133">Transmembrane helix</keyword>
<keyword evidence="5 15" id="KW-0597">Phosphoprotein</keyword>
<feature type="modified residue" description="4-aspartylphosphate" evidence="15">
    <location>
        <position position="1313"/>
    </location>
</feature>
<dbReference type="SUPFAM" id="SSF47384">
    <property type="entry name" value="Homodimeric domain of signal transducing histidine kinase"/>
    <property type="match status" value="1"/>
</dbReference>
<dbReference type="Gene3D" id="3.40.50.2300">
    <property type="match status" value="2"/>
</dbReference>
<keyword evidence="12" id="KW-0902">Two-component regulatory system</keyword>
<feature type="domain" description="CHASE" evidence="20">
    <location>
        <begin position="74"/>
        <end position="248"/>
    </location>
</feature>
<dbReference type="KEGG" id="msea:METESE_34770"/>
<dbReference type="GO" id="GO:0005886">
    <property type="term" value="C:plasma membrane"/>
    <property type="evidence" value="ECO:0007669"/>
    <property type="project" value="UniProtKB-SubCell"/>
</dbReference>
<dbReference type="PROSITE" id="PS50839">
    <property type="entry name" value="CHASE"/>
    <property type="match status" value="1"/>
</dbReference>
<evidence type="ECO:0000259" key="20">
    <source>
        <dbReference type="PROSITE" id="PS50839"/>
    </source>
</evidence>
<sequence length="1522" mass="166261">MKLRLRKFPAWMAPAFVAACGAVITFAIWRSARADAIQDGKVQVELEMQDAMGRIRQRMDAYAQILRDGRTLFRFAPMDRAQFRAYVDGVDFDRAFPGIQGVGFAAWIPPGSKAVHEARVRAEGFPDYAIRPDPGAGPATAIVYLEPLTGRNLRAFGYDMYTDPVRRAAMDQAAAQDDIVVSGPVTLVQESGKDLQAGFLMYLPVRRPQDLPSTPRPAADRQQGLLGWIYAPFRMADLLEGTLGPLPEDLAVTLHDGPADGAGSLLFQAGTAPVGATARGRLEVGHRTWTVTAWRREPGVLERLRGREGVVILTGALATLLLATLAWELARARDLAMSRAQAGESMFKSLLDAIPDVVFFKGLDGRYLACNPAFQELEGRTRSEIVGLRDEDLYPPEMAAGFRRDDHRALEGGGPIHIDEVHHYPDGRVLHVDTLKSPVRDANGKVLGVLAVGRDVTEARNLRDELARLSREQQAILDSASVGITHVKDRHFVWTNRRMAGLVGWSSEELEGSSVRRVYPDEAAYEALRAQAYPVILAGGVHKAEVAMVRKDGTPIWVWLCGSLVDPQDPARGSIWTWEDITERKATEHKLSLSEARHRMLFDESPDAYLLMTGGRYTACNPSALSLLGVDRASLLGHSPVDFSPEVQPDGTPSVDLARRHLRRASEVGVIRFDWTHVRPDGTSFIATIALSRLPVPEGNTFLVSMRDETPRIQAERRLTYAMEATGEGIWDWEIRSGRVTHNVRWCRILGLDERFLEHPFDTFSAWIFPDDLPALQDRIQASLDTGAPYLSRHRLRRTDGETVWVLDRGQVVERDAAGAPLRMVGSIAEITDLMNAELAQRRALEEAGRLNSLLQEETQRANAASVAKSEFLANMSHEIRTPLHGVLGMAELLAGTSLSPEQQDYVLAINRSGEALLDLLNDLLDFSKIEAGQLSLASLPFDLEELVFEVAELFRARLRNRRVEVLVDYDPATPARVVGDAGRVRQVLNNLVSNAIKFTEEGHVFIGVERDPDGPFRLTVQDTGIGIPEEKQGRLFQPFVQAESSTARRFGGTGLGLVLVKRILASMGGSVRLESRPGLGTTLFVELPLQADPAAPPEPRMPEDLAGKRILILDDNPLDQKLLARQLEAAGAEPACAASAPEARALLAEALAQGTPFDAVTVDFHLQGREDGSAFAQALREDPRFSPLALALLTGTAVGDGSVRRAGPWFDAYLFKPINRKSLVHALRAALGREPGRPEVVRQSLPDPIRRGAERPVQRLTGRVLLAEDHEVNQAIARKFLEEAGLEVTVARDGLEALAAAERTGFDLVLMDCQMPEMDGFQATRLLREQEALTGRRVPVVAMTANAMAGDRARCLDAGMDDYLTKPITREAMLTAVGRWLKGEAPTPVPDAAGSFPAPDPGLALDAVLFDKVWQVFGRDAVAFREAIVDPFLGRGIALVEDLRRAASEGDGRGLAFAAHALKGSARTIGLTALGTACERLEAAAEAGDPLPVPGLADAATEAFKAARAFLESLGGVEEPR</sequence>
<dbReference type="Gene3D" id="1.20.120.160">
    <property type="entry name" value="HPT domain"/>
    <property type="match status" value="1"/>
</dbReference>
<dbReference type="InterPro" id="IPR004358">
    <property type="entry name" value="Sig_transdc_His_kin-like_C"/>
</dbReference>
<dbReference type="InterPro" id="IPR011006">
    <property type="entry name" value="CheY-like_superfamily"/>
</dbReference>
<keyword evidence="8" id="KW-0547">Nucleotide-binding</keyword>
<feature type="domain" description="PAS" evidence="18">
    <location>
        <begin position="343"/>
        <end position="413"/>
    </location>
</feature>
<dbReference type="GO" id="GO:0000155">
    <property type="term" value="F:phosphorelay sensor kinase activity"/>
    <property type="evidence" value="ECO:0007669"/>
    <property type="project" value="InterPro"/>
</dbReference>
<name>A0AA48GVE4_9BACT</name>
<dbReference type="PROSITE" id="PS50113">
    <property type="entry name" value="PAC"/>
    <property type="match status" value="3"/>
</dbReference>
<dbReference type="SMART" id="SM00387">
    <property type="entry name" value="HATPase_c"/>
    <property type="match status" value="1"/>
</dbReference>
<feature type="domain" description="HPt" evidence="21">
    <location>
        <begin position="1422"/>
        <end position="1515"/>
    </location>
</feature>
<feature type="domain" description="PAC" evidence="19">
    <location>
        <begin position="790"/>
        <end position="843"/>
    </location>
</feature>
<dbReference type="CDD" id="cd00088">
    <property type="entry name" value="HPT"/>
    <property type="match status" value="1"/>
</dbReference>
<evidence type="ECO:0000256" key="8">
    <source>
        <dbReference type="ARBA" id="ARBA00022741"/>
    </source>
</evidence>
<evidence type="ECO:0000256" key="7">
    <source>
        <dbReference type="ARBA" id="ARBA00022692"/>
    </source>
</evidence>
<evidence type="ECO:0000256" key="11">
    <source>
        <dbReference type="ARBA" id="ARBA00022989"/>
    </source>
</evidence>
<evidence type="ECO:0000256" key="4">
    <source>
        <dbReference type="ARBA" id="ARBA00022475"/>
    </source>
</evidence>
<evidence type="ECO:0000313" key="23">
    <source>
        <dbReference type="Proteomes" id="UP001228113"/>
    </source>
</evidence>
<keyword evidence="6" id="KW-0808">Transferase</keyword>
<dbReference type="PROSITE" id="PS50109">
    <property type="entry name" value="HIS_KIN"/>
    <property type="match status" value="1"/>
</dbReference>
<gene>
    <name evidence="22" type="ORF">METESE_34770</name>
</gene>
<dbReference type="InterPro" id="IPR001789">
    <property type="entry name" value="Sig_transdc_resp-reg_receiver"/>
</dbReference>
<dbReference type="PROSITE" id="PS51257">
    <property type="entry name" value="PROKAR_LIPOPROTEIN"/>
    <property type="match status" value="1"/>
</dbReference>
<dbReference type="Proteomes" id="UP001228113">
    <property type="component" value="Chromosome"/>
</dbReference>
<dbReference type="CDD" id="cd16922">
    <property type="entry name" value="HATPase_EvgS-ArcB-TorS-like"/>
    <property type="match status" value="1"/>
</dbReference>
<evidence type="ECO:0000256" key="1">
    <source>
        <dbReference type="ARBA" id="ARBA00000085"/>
    </source>
</evidence>
<evidence type="ECO:0000256" key="15">
    <source>
        <dbReference type="PROSITE-ProRule" id="PRU00169"/>
    </source>
</evidence>
<dbReference type="SMART" id="SM00091">
    <property type="entry name" value="PAS"/>
    <property type="match status" value="4"/>
</dbReference>
<dbReference type="InterPro" id="IPR036097">
    <property type="entry name" value="HisK_dim/P_sf"/>
</dbReference>
<dbReference type="Gene3D" id="3.30.565.10">
    <property type="entry name" value="Histidine kinase-like ATPase, C-terminal domain"/>
    <property type="match status" value="1"/>
</dbReference>
<dbReference type="Gene3D" id="1.10.287.130">
    <property type="match status" value="1"/>
</dbReference>
<dbReference type="CDD" id="cd00082">
    <property type="entry name" value="HisKA"/>
    <property type="match status" value="1"/>
</dbReference>
<feature type="domain" description="Histidine kinase" evidence="16">
    <location>
        <begin position="875"/>
        <end position="1092"/>
    </location>
</feature>
<protein>
    <recommendedName>
        <fullName evidence="3">histidine kinase</fullName>
        <ecNumber evidence="3">2.7.13.3</ecNumber>
    </recommendedName>
</protein>
<dbReference type="InterPro" id="IPR000014">
    <property type="entry name" value="PAS"/>
</dbReference>
<proteinExistence type="predicted"/>
<keyword evidence="7" id="KW-0812">Transmembrane</keyword>
<dbReference type="Gene3D" id="3.30.450.20">
    <property type="entry name" value="PAS domain"/>
    <property type="match status" value="4"/>
</dbReference>
<dbReference type="InterPro" id="IPR005467">
    <property type="entry name" value="His_kinase_dom"/>
</dbReference>
<dbReference type="Pfam" id="PF00072">
    <property type="entry name" value="Response_reg"/>
    <property type="match status" value="1"/>
</dbReference>
<dbReference type="FunFam" id="1.10.287.130:FF:000004">
    <property type="entry name" value="Ethylene receptor 1"/>
    <property type="match status" value="1"/>
</dbReference>
<dbReference type="GO" id="GO:0005524">
    <property type="term" value="F:ATP binding"/>
    <property type="evidence" value="ECO:0007669"/>
    <property type="project" value="UniProtKB-KW"/>
</dbReference>
<dbReference type="PANTHER" id="PTHR45339">
    <property type="entry name" value="HYBRID SIGNAL TRANSDUCTION HISTIDINE KINASE J"/>
    <property type="match status" value="1"/>
</dbReference>
<dbReference type="PRINTS" id="PR00344">
    <property type="entry name" value="BCTRLSENSOR"/>
</dbReference>
<evidence type="ECO:0000256" key="5">
    <source>
        <dbReference type="ARBA" id="ARBA00022553"/>
    </source>
</evidence>
<feature type="domain" description="Response regulatory" evidence="17">
    <location>
        <begin position="1110"/>
        <end position="1232"/>
    </location>
</feature>
<evidence type="ECO:0000256" key="9">
    <source>
        <dbReference type="ARBA" id="ARBA00022777"/>
    </source>
</evidence>
<dbReference type="SUPFAM" id="SSF55785">
    <property type="entry name" value="PYP-like sensor domain (PAS domain)"/>
    <property type="match status" value="4"/>
</dbReference>
<dbReference type="Pfam" id="PF02518">
    <property type="entry name" value="HATPase_c"/>
    <property type="match status" value="1"/>
</dbReference>
<evidence type="ECO:0000256" key="14">
    <source>
        <dbReference type="PROSITE-ProRule" id="PRU00110"/>
    </source>
</evidence>
<evidence type="ECO:0000256" key="10">
    <source>
        <dbReference type="ARBA" id="ARBA00022840"/>
    </source>
</evidence>